<dbReference type="SUPFAM" id="SSF49464">
    <property type="entry name" value="Carboxypeptidase regulatory domain-like"/>
    <property type="match status" value="1"/>
</dbReference>
<evidence type="ECO:0000256" key="2">
    <source>
        <dbReference type="ARBA" id="ARBA00023136"/>
    </source>
</evidence>
<feature type="chain" id="PRO_5042905234" evidence="4">
    <location>
        <begin position="21"/>
        <end position="714"/>
    </location>
</feature>
<dbReference type="GO" id="GO:0009279">
    <property type="term" value="C:cell outer membrane"/>
    <property type="evidence" value="ECO:0007669"/>
    <property type="project" value="UniProtKB-SubCell"/>
</dbReference>
<dbReference type="Gene3D" id="2.60.40.1120">
    <property type="entry name" value="Carboxypeptidase-like, regulatory domain"/>
    <property type="match status" value="1"/>
</dbReference>
<dbReference type="Pfam" id="PF07715">
    <property type="entry name" value="Plug"/>
    <property type="match status" value="1"/>
</dbReference>
<name>A0AAP2DIF1_9BACT</name>
<comment type="caution">
    <text evidence="6">The sequence shown here is derived from an EMBL/GenBank/DDBJ whole genome shotgun (WGS) entry which is preliminary data.</text>
</comment>
<keyword evidence="3" id="KW-0998">Cell outer membrane</keyword>
<dbReference type="Proteomes" id="UP001319200">
    <property type="component" value="Unassembled WGS sequence"/>
</dbReference>
<evidence type="ECO:0000256" key="1">
    <source>
        <dbReference type="ARBA" id="ARBA00004442"/>
    </source>
</evidence>
<keyword evidence="6" id="KW-0645">Protease</keyword>
<keyword evidence="4" id="KW-0732">Signal</keyword>
<reference evidence="6 7" key="1">
    <citation type="submission" date="2021-05" db="EMBL/GenBank/DDBJ databases">
        <title>A Polyphasic approach of four new species of the genus Ohtaekwangia: Ohtaekwangia histidinii sp. nov., Ohtaekwangia cretensis sp. nov., Ohtaekwangia indiensis sp. nov., Ohtaekwangia reichenbachii sp. nov. from diverse environment.</title>
        <authorList>
            <person name="Octaviana S."/>
        </authorList>
    </citation>
    <scope>NUCLEOTIDE SEQUENCE [LARGE SCALE GENOMIC DNA]</scope>
    <source>
        <strain evidence="6 7">PWU4</strain>
    </source>
</reference>
<organism evidence="6 7">
    <name type="scientific">Chryseosolibacter histidini</name>
    <dbReference type="NCBI Taxonomy" id="2782349"/>
    <lineage>
        <taxon>Bacteria</taxon>
        <taxon>Pseudomonadati</taxon>
        <taxon>Bacteroidota</taxon>
        <taxon>Cytophagia</taxon>
        <taxon>Cytophagales</taxon>
        <taxon>Chryseotaleaceae</taxon>
        <taxon>Chryseosolibacter</taxon>
    </lineage>
</organism>
<dbReference type="InterPro" id="IPR008969">
    <property type="entry name" value="CarboxyPept-like_regulatory"/>
</dbReference>
<comment type="subcellular location">
    <subcellularLocation>
        <location evidence="1">Cell outer membrane</location>
    </subcellularLocation>
</comment>
<feature type="signal peptide" evidence="4">
    <location>
        <begin position="1"/>
        <end position="20"/>
    </location>
</feature>
<dbReference type="EMBL" id="JAHESF010000002">
    <property type="protein sequence ID" value="MBT1695777.1"/>
    <property type="molecule type" value="Genomic_DNA"/>
</dbReference>
<evidence type="ECO:0000256" key="4">
    <source>
        <dbReference type="SAM" id="SignalP"/>
    </source>
</evidence>
<accession>A0AAP2DIF1</accession>
<dbReference type="AlphaFoldDB" id="A0AAP2DIF1"/>
<sequence length="714" mass="79075">MKTLATIFLSALQTLAFSQATISGQVTDAAGNAVPLANVYLLDTYDGTSADDQGKFSFTTNETGTQVLVAKFIGYREFRQPLTLSGKDITLEVRLQEEVSELNAVTISAGAFTASDESRRTVFRAVDIATTAGATADIAGALNTLPGTQKVGESGRLFVRGGDSNEARTFIDGMLVLDAYSPAAPNTPSRGRFLPFMFKGTSFSTGGYSAEYGQALSSALALDSKDESEITRTDIGILSVGGDLTHTQAWEGGSAAAKVQYTNLRPYMGLINQEIDWKTPPASVQGMGAFRQRVGKQGMVKAYGNFSHSDFSLYNHDIDNYNNKAQYDLANDYRYLNGFYKTALNDNWMVRGGLSYTYMNNDVTLMQDNTRETEKGVHAKAVAEGSLSDQVELRTGVEVINRSYEQVMLPFGGTGTSLGFDETITAAFAETDVYASNKFVTRLGARVEHNNLTDKLSVDPRASLSYKAGSTGQVSLAYGRFRQSPKNQYLQYLNTLGPEQAQHFILNYQRVENNRTFRIETYYKKYENLVKTVDAQLTNLGSGYARGVELFLRDNESVDKLDYWISYSYLDTKRDYLDFPVKAVPTFASKHNFSIVAKYFVQKLKSQLGATYSYASGRPYNDPNSAVFNGGKTPDYQDLSFNWSYLPKPYLIVYLSCTNLPGRNNIFGYEYSTQMNEQGVYNGRPIRQPAPRFLFIGIFITLSKNKSVNQLPTL</sequence>
<keyword evidence="6" id="KW-0378">Hydrolase</keyword>
<protein>
    <submittedName>
        <fullName evidence="6">Carboxypeptidase-like regulatory domain-containing protein</fullName>
    </submittedName>
</protein>
<dbReference type="GO" id="GO:0004180">
    <property type="term" value="F:carboxypeptidase activity"/>
    <property type="evidence" value="ECO:0007669"/>
    <property type="project" value="UniProtKB-KW"/>
</dbReference>
<dbReference type="InterPro" id="IPR036942">
    <property type="entry name" value="Beta-barrel_TonB_sf"/>
</dbReference>
<dbReference type="Gene3D" id="2.40.170.20">
    <property type="entry name" value="TonB-dependent receptor, beta-barrel domain"/>
    <property type="match status" value="1"/>
</dbReference>
<feature type="domain" description="TonB-dependent receptor plug" evidence="5">
    <location>
        <begin position="120"/>
        <end position="214"/>
    </location>
</feature>
<dbReference type="Pfam" id="PF13715">
    <property type="entry name" value="CarbopepD_reg_2"/>
    <property type="match status" value="1"/>
</dbReference>
<dbReference type="RefSeq" id="WP_254160456.1">
    <property type="nucleotide sequence ID" value="NZ_JAHESF010000002.1"/>
</dbReference>
<evidence type="ECO:0000313" key="7">
    <source>
        <dbReference type="Proteomes" id="UP001319200"/>
    </source>
</evidence>
<proteinExistence type="predicted"/>
<evidence type="ECO:0000313" key="6">
    <source>
        <dbReference type="EMBL" id="MBT1695777.1"/>
    </source>
</evidence>
<keyword evidence="7" id="KW-1185">Reference proteome</keyword>
<dbReference type="InterPro" id="IPR012910">
    <property type="entry name" value="Plug_dom"/>
</dbReference>
<dbReference type="SUPFAM" id="SSF56935">
    <property type="entry name" value="Porins"/>
    <property type="match status" value="1"/>
</dbReference>
<keyword evidence="2" id="KW-0472">Membrane</keyword>
<keyword evidence="6" id="KW-0121">Carboxypeptidase</keyword>
<evidence type="ECO:0000256" key="3">
    <source>
        <dbReference type="ARBA" id="ARBA00023237"/>
    </source>
</evidence>
<evidence type="ECO:0000259" key="5">
    <source>
        <dbReference type="Pfam" id="PF07715"/>
    </source>
</evidence>
<gene>
    <name evidence="6" type="ORF">KK083_02735</name>
</gene>